<sequence length="160" mass="17858">MPTPTKIAVVVILESPGYWLMLKRSHPPNQGLYTPVGGKIENGESPHAAAIREVQEEAGLQIEVAHYCGLLVDSSPTDYNWICFVYRASVDYFAPPDCNEGTLTWVPIESLATLPTPVTDPYLYPRVLSGQPFFLNALYSKENDLIELTEEISDTRLFPE</sequence>
<keyword evidence="1" id="KW-0378">Hydrolase</keyword>
<proteinExistence type="predicted"/>
<accession>A0A382BXB2</accession>
<dbReference type="PANTHER" id="PTHR43736:SF1">
    <property type="entry name" value="DIHYDRONEOPTERIN TRIPHOSPHATE DIPHOSPHATASE"/>
    <property type="match status" value="1"/>
</dbReference>
<reference evidence="3" key="1">
    <citation type="submission" date="2018-05" db="EMBL/GenBank/DDBJ databases">
        <authorList>
            <person name="Lanie J.A."/>
            <person name="Ng W.-L."/>
            <person name="Kazmierczak K.M."/>
            <person name="Andrzejewski T.M."/>
            <person name="Davidsen T.M."/>
            <person name="Wayne K.J."/>
            <person name="Tettelin H."/>
            <person name="Glass J.I."/>
            <person name="Rusch D."/>
            <person name="Podicherti R."/>
            <person name="Tsui H.-C.T."/>
            <person name="Winkler M.E."/>
        </authorList>
    </citation>
    <scope>NUCLEOTIDE SEQUENCE</scope>
</reference>
<dbReference type="SUPFAM" id="SSF55811">
    <property type="entry name" value="Nudix"/>
    <property type="match status" value="1"/>
</dbReference>
<dbReference type="AlphaFoldDB" id="A0A382BXB2"/>
<feature type="domain" description="Nudix hydrolase" evidence="2">
    <location>
        <begin position="4"/>
        <end position="129"/>
    </location>
</feature>
<organism evidence="3">
    <name type="scientific">marine metagenome</name>
    <dbReference type="NCBI Taxonomy" id="408172"/>
    <lineage>
        <taxon>unclassified sequences</taxon>
        <taxon>metagenomes</taxon>
        <taxon>ecological metagenomes</taxon>
    </lineage>
</organism>
<evidence type="ECO:0000259" key="2">
    <source>
        <dbReference type="PROSITE" id="PS51462"/>
    </source>
</evidence>
<dbReference type="InterPro" id="IPR015797">
    <property type="entry name" value="NUDIX_hydrolase-like_dom_sf"/>
</dbReference>
<dbReference type="InterPro" id="IPR020084">
    <property type="entry name" value="NUDIX_hydrolase_CS"/>
</dbReference>
<dbReference type="PROSITE" id="PS51462">
    <property type="entry name" value="NUDIX"/>
    <property type="match status" value="1"/>
</dbReference>
<protein>
    <recommendedName>
        <fullName evidence="2">Nudix hydrolase domain-containing protein</fullName>
    </recommendedName>
</protein>
<dbReference type="InterPro" id="IPR000086">
    <property type="entry name" value="NUDIX_hydrolase_dom"/>
</dbReference>
<evidence type="ECO:0000313" key="3">
    <source>
        <dbReference type="EMBL" id="SVB18249.1"/>
    </source>
</evidence>
<dbReference type="EMBL" id="UINC01031735">
    <property type="protein sequence ID" value="SVB18249.1"/>
    <property type="molecule type" value="Genomic_DNA"/>
</dbReference>
<evidence type="ECO:0000256" key="1">
    <source>
        <dbReference type="ARBA" id="ARBA00022801"/>
    </source>
</evidence>
<dbReference type="PROSITE" id="PS00893">
    <property type="entry name" value="NUDIX_BOX"/>
    <property type="match status" value="1"/>
</dbReference>
<dbReference type="Gene3D" id="3.90.79.10">
    <property type="entry name" value="Nucleoside Triphosphate Pyrophosphohydrolase"/>
    <property type="match status" value="1"/>
</dbReference>
<dbReference type="Pfam" id="PF00293">
    <property type="entry name" value="NUDIX"/>
    <property type="match status" value="1"/>
</dbReference>
<gene>
    <name evidence="3" type="ORF">METZ01_LOCUS171103</name>
</gene>
<name>A0A382BXB2_9ZZZZ</name>
<dbReference type="GO" id="GO:0016787">
    <property type="term" value="F:hydrolase activity"/>
    <property type="evidence" value="ECO:0007669"/>
    <property type="project" value="UniProtKB-KW"/>
</dbReference>
<dbReference type="PANTHER" id="PTHR43736">
    <property type="entry name" value="ADP-RIBOSE PYROPHOSPHATASE"/>
    <property type="match status" value="1"/>
</dbReference>
<dbReference type="CDD" id="cd18886">
    <property type="entry name" value="NUDIX_MutT_Nudt1"/>
    <property type="match status" value="1"/>
</dbReference>